<evidence type="ECO:0000313" key="3">
    <source>
        <dbReference type="Proteomes" id="UP000254461"/>
    </source>
</evidence>
<dbReference type="Proteomes" id="UP000254461">
    <property type="component" value="Unassembled WGS sequence"/>
</dbReference>
<evidence type="ECO:0000256" key="1">
    <source>
        <dbReference type="SAM" id="Phobius"/>
    </source>
</evidence>
<evidence type="ECO:0000313" key="2">
    <source>
        <dbReference type="EMBL" id="SUN46063.1"/>
    </source>
</evidence>
<protein>
    <submittedName>
        <fullName evidence="2">Uncharacterized protein</fullName>
    </submittedName>
</protein>
<sequence>MIYYLLFFYIIVCLAILVFNIGYLMKQALRRFCQATGKHK</sequence>
<keyword evidence="1" id="KW-0812">Transmembrane</keyword>
<dbReference type="AlphaFoldDB" id="A0A380JRD0"/>
<name>A0A380JRD0_9STRE</name>
<keyword evidence="1" id="KW-1133">Transmembrane helix</keyword>
<dbReference type="RefSeq" id="WP_268810496.1">
    <property type="nucleotide sequence ID" value="NZ_UHFF01000002.1"/>
</dbReference>
<reference evidence="2 3" key="1">
    <citation type="submission" date="2018-06" db="EMBL/GenBank/DDBJ databases">
        <authorList>
            <consortium name="Pathogen Informatics"/>
            <person name="Doyle S."/>
        </authorList>
    </citation>
    <scope>NUCLEOTIDE SEQUENCE [LARGE SCALE GENOMIC DNA]</scope>
    <source>
        <strain evidence="2 3">NCTC12092</strain>
    </source>
</reference>
<proteinExistence type="predicted"/>
<accession>A0A380JRD0</accession>
<feature type="transmembrane region" description="Helical" evidence="1">
    <location>
        <begin position="6"/>
        <end position="25"/>
    </location>
</feature>
<dbReference type="EMBL" id="UHFF01000002">
    <property type="protein sequence ID" value="SUN46063.1"/>
    <property type="molecule type" value="Genomic_DNA"/>
</dbReference>
<organism evidence="2 3">
    <name type="scientific">Streptococcus equi subsp. equi</name>
    <dbReference type="NCBI Taxonomy" id="148942"/>
    <lineage>
        <taxon>Bacteria</taxon>
        <taxon>Bacillati</taxon>
        <taxon>Bacillota</taxon>
        <taxon>Bacilli</taxon>
        <taxon>Lactobacillales</taxon>
        <taxon>Streptococcaceae</taxon>
        <taxon>Streptococcus</taxon>
    </lineage>
</organism>
<gene>
    <name evidence="2" type="ORF">NCTC12092_00826</name>
</gene>
<keyword evidence="1" id="KW-0472">Membrane</keyword>